<dbReference type="InParanoid" id="K5WQF6"/>
<protein>
    <submittedName>
        <fullName evidence="9">Uncharacterized protein</fullName>
    </submittedName>
</protein>
<sequence>IKARLAADYDSSPGQLLSRTAFIRSHNLGPNSFIPILRQQTETARTCVLHTMRWGLHGAGLRTVANSQSVASGTNSLWVMLRATRRCVLVCQGFYAWRKKDKKLVPYYFKHPDSRLVLLAGLYDTCSRFWTGNMVHSFVPLVSNHNSQSRCLTPVVLQTSAALTSWLDTSSLQWNETLAELIAPSTKVDSLMTNYQVLSRIERECSSSPSMTLPISERIDGIKAAFARQPTTPSRAQATPTRRLALKPGSGFRGAAKTPGPPGTSSASKRRRSRSPSVEIIDQPSSPSASAAVRKRQRLTHAVNTTRRRNA</sequence>
<dbReference type="PANTHER" id="PTHR13604">
    <property type="entry name" value="DC12-RELATED"/>
    <property type="match status" value="1"/>
</dbReference>
<evidence type="ECO:0000256" key="6">
    <source>
        <dbReference type="ARBA" id="ARBA00023125"/>
    </source>
</evidence>
<dbReference type="Proteomes" id="UP000008370">
    <property type="component" value="Unassembled WGS sequence"/>
</dbReference>
<dbReference type="InterPro" id="IPR003738">
    <property type="entry name" value="SRAP"/>
</dbReference>
<keyword evidence="6" id="KW-0238">DNA-binding</keyword>
<feature type="non-terminal residue" evidence="9">
    <location>
        <position position="311"/>
    </location>
</feature>
<dbReference type="GeneID" id="18907180"/>
<dbReference type="PANTHER" id="PTHR13604:SF0">
    <property type="entry name" value="ABASIC SITE PROCESSING PROTEIN HMCES"/>
    <property type="match status" value="1"/>
</dbReference>
<evidence type="ECO:0000256" key="4">
    <source>
        <dbReference type="ARBA" id="ARBA00022801"/>
    </source>
</evidence>
<dbReference type="GO" id="GO:0106300">
    <property type="term" value="P:protein-DNA covalent cross-linking repair"/>
    <property type="evidence" value="ECO:0007669"/>
    <property type="project" value="InterPro"/>
</dbReference>
<dbReference type="RefSeq" id="XP_007398929.1">
    <property type="nucleotide sequence ID" value="XM_007398867.1"/>
</dbReference>
<keyword evidence="2" id="KW-0645">Protease</keyword>
<accession>K5WQF6</accession>
<keyword evidence="3" id="KW-0227">DNA damage</keyword>
<evidence type="ECO:0000256" key="2">
    <source>
        <dbReference type="ARBA" id="ARBA00022670"/>
    </source>
</evidence>
<evidence type="ECO:0000256" key="3">
    <source>
        <dbReference type="ARBA" id="ARBA00022763"/>
    </source>
</evidence>
<reference evidence="9 10" key="1">
    <citation type="journal article" date="2012" name="BMC Genomics">
        <title>Comparative genomics of the white-rot fungi, Phanerochaete carnosa and P. chrysosporium, to elucidate the genetic basis of the distinct wood types they colonize.</title>
        <authorList>
            <person name="Suzuki H."/>
            <person name="MacDonald J."/>
            <person name="Syed K."/>
            <person name="Salamov A."/>
            <person name="Hori C."/>
            <person name="Aerts A."/>
            <person name="Henrissat B."/>
            <person name="Wiebenga A."/>
            <person name="vanKuyk P.A."/>
            <person name="Barry K."/>
            <person name="Lindquist E."/>
            <person name="LaButti K."/>
            <person name="Lapidus A."/>
            <person name="Lucas S."/>
            <person name="Coutinho P."/>
            <person name="Gong Y."/>
            <person name="Samejima M."/>
            <person name="Mahadevan R."/>
            <person name="Abou-Zaid M."/>
            <person name="de Vries R.P."/>
            <person name="Igarashi K."/>
            <person name="Yadav J.S."/>
            <person name="Grigoriev I.V."/>
            <person name="Master E.R."/>
        </authorList>
    </citation>
    <scope>NUCLEOTIDE SEQUENCE [LARGE SCALE GENOMIC DNA]</scope>
    <source>
        <strain evidence="9 10">HHB-10118-sp</strain>
    </source>
</reference>
<dbReference type="EMBL" id="JH930475">
    <property type="protein sequence ID" value="EKM52587.1"/>
    <property type="molecule type" value="Genomic_DNA"/>
</dbReference>
<dbReference type="HOGENOM" id="CLU_895899_0_0_1"/>
<dbReference type="GO" id="GO:0006508">
    <property type="term" value="P:proteolysis"/>
    <property type="evidence" value="ECO:0007669"/>
    <property type="project" value="UniProtKB-KW"/>
</dbReference>
<dbReference type="SUPFAM" id="SSF143081">
    <property type="entry name" value="BB1717-like"/>
    <property type="match status" value="1"/>
</dbReference>
<keyword evidence="10" id="KW-1185">Reference proteome</keyword>
<evidence type="ECO:0000313" key="9">
    <source>
        <dbReference type="EMBL" id="EKM52587.1"/>
    </source>
</evidence>
<evidence type="ECO:0000313" key="10">
    <source>
        <dbReference type="Proteomes" id="UP000008370"/>
    </source>
</evidence>
<evidence type="ECO:0000256" key="1">
    <source>
        <dbReference type="ARBA" id="ARBA00008136"/>
    </source>
</evidence>
<dbReference type="GO" id="GO:0003697">
    <property type="term" value="F:single-stranded DNA binding"/>
    <property type="evidence" value="ECO:0007669"/>
    <property type="project" value="InterPro"/>
</dbReference>
<evidence type="ECO:0000256" key="5">
    <source>
        <dbReference type="ARBA" id="ARBA00023124"/>
    </source>
</evidence>
<evidence type="ECO:0000256" key="7">
    <source>
        <dbReference type="ARBA" id="ARBA00023239"/>
    </source>
</evidence>
<gene>
    <name evidence="9" type="ORF">PHACADRAFT_101047</name>
</gene>
<dbReference type="GO" id="GO:0016829">
    <property type="term" value="F:lyase activity"/>
    <property type="evidence" value="ECO:0007669"/>
    <property type="project" value="UniProtKB-KW"/>
</dbReference>
<feature type="compositionally biased region" description="Polar residues" evidence="8">
    <location>
        <begin position="229"/>
        <end position="240"/>
    </location>
</feature>
<dbReference type="Gene3D" id="3.90.1680.10">
    <property type="entry name" value="SOS response associated peptidase-like"/>
    <property type="match status" value="1"/>
</dbReference>
<keyword evidence="7" id="KW-0456">Lyase</keyword>
<dbReference type="KEGG" id="pco:PHACADRAFT_101047"/>
<name>K5WQF6_PHACS</name>
<dbReference type="GO" id="GO:0008233">
    <property type="term" value="F:peptidase activity"/>
    <property type="evidence" value="ECO:0007669"/>
    <property type="project" value="UniProtKB-KW"/>
</dbReference>
<proteinExistence type="inferred from homology"/>
<feature type="region of interest" description="Disordered" evidence="8">
    <location>
        <begin position="228"/>
        <end position="311"/>
    </location>
</feature>
<dbReference type="InterPro" id="IPR036590">
    <property type="entry name" value="SRAP-like"/>
</dbReference>
<evidence type="ECO:0000256" key="8">
    <source>
        <dbReference type="SAM" id="MobiDB-lite"/>
    </source>
</evidence>
<comment type="similarity">
    <text evidence="1">Belongs to the SOS response-associated peptidase family.</text>
</comment>
<keyword evidence="5" id="KW-0190">Covalent protein-DNA linkage</keyword>
<dbReference type="AlphaFoldDB" id="K5WQF6"/>
<dbReference type="Pfam" id="PF02586">
    <property type="entry name" value="SRAP"/>
    <property type="match status" value="1"/>
</dbReference>
<keyword evidence="4" id="KW-0378">Hydrolase</keyword>
<organism evidence="9 10">
    <name type="scientific">Phanerochaete carnosa (strain HHB-10118-sp)</name>
    <name type="common">White-rot fungus</name>
    <name type="synonym">Peniophora carnosa</name>
    <dbReference type="NCBI Taxonomy" id="650164"/>
    <lineage>
        <taxon>Eukaryota</taxon>
        <taxon>Fungi</taxon>
        <taxon>Dikarya</taxon>
        <taxon>Basidiomycota</taxon>
        <taxon>Agaricomycotina</taxon>
        <taxon>Agaricomycetes</taxon>
        <taxon>Polyporales</taxon>
        <taxon>Phanerochaetaceae</taxon>
        <taxon>Phanerochaete</taxon>
    </lineage>
</organism>
<dbReference type="OrthoDB" id="2111841at2759"/>